<accession>A0ACC1JBW1</accession>
<gene>
    <name evidence="1" type="primary">FAA2_3</name>
    <name evidence="1" type="ORF">FBU59_002242</name>
</gene>
<dbReference type="Proteomes" id="UP001150603">
    <property type="component" value="Unassembled WGS sequence"/>
</dbReference>
<reference evidence="1" key="1">
    <citation type="submission" date="2022-07" db="EMBL/GenBank/DDBJ databases">
        <title>Phylogenomic reconstructions and comparative analyses of Kickxellomycotina fungi.</title>
        <authorList>
            <person name="Reynolds N.K."/>
            <person name="Stajich J.E."/>
            <person name="Barry K."/>
            <person name="Grigoriev I.V."/>
            <person name="Crous P."/>
            <person name="Smith M.E."/>
        </authorList>
    </citation>
    <scope>NUCLEOTIDE SEQUENCE</scope>
    <source>
        <strain evidence="1">NRRL 5244</strain>
    </source>
</reference>
<evidence type="ECO:0000313" key="2">
    <source>
        <dbReference type="Proteomes" id="UP001150603"/>
    </source>
</evidence>
<comment type="caution">
    <text evidence="1">The sequence shown here is derived from an EMBL/GenBank/DDBJ whole genome shotgun (WGS) entry which is preliminary data.</text>
</comment>
<sequence length="465" mass="51622">MGKRAFDQDTNKLGDHYTWISKADAEIFVNIYGSGLDSIFEEYTDKSLGQQAPLAVYSANRTEWHMTEFAAYRGNRYFVSLYDTLGVDSVKYMLNHAEIEILVCSIDKVERLLDLKEHALMLKVIILMDSLNGQAKNVVASEVSQDMVSKLRDRAKAMGITLTDINAVVALGKGKPTSAHPPVSEDICSITYTSGTSGIPKGMLSTYGQFAASVKNPGFNGFLARLAVSQKLKANERTSSYTYFLWDLLVFNKVKMALGGRLKCMVVGLAPMDVNTTKYLQTVLYTRIVEGFGMTELNSFSVAEIICAPILNSCRPPMLGTSVRLRDCPEMNYRSTDQPYPRGELLLKSDAAMSGYYKNEDQTKDMFEDGRLCSSDIAQINPNGTISIINWCKDIFKLIQGEYIAPDYLQVVYDRHSLVHQTFVHGNSNRSALVAIVVPDPETFVPWAQNLVGKSSAELAELSSN</sequence>
<organism evidence="1 2">
    <name type="scientific">Linderina macrospora</name>
    <dbReference type="NCBI Taxonomy" id="4868"/>
    <lineage>
        <taxon>Eukaryota</taxon>
        <taxon>Fungi</taxon>
        <taxon>Fungi incertae sedis</taxon>
        <taxon>Zoopagomycota</taxon>
        <taxon>Kickxellomycotina</taxon>
        <taxon>Kickxellomycetes</taxon>
        <taxon>Kickxellales</taxon>
        <taxon>Kickxellaceae</taxon>
        <taxon>Linderina</taxon>
    </lineage>
</organism>
<keyword evidence="2" id="KW-1185">Reference proteome</keyword>
<protein>
    <submittedName>
        <fullName evidence="1">Medium-chain fatty acid-CoA ligase faa2</fullName>
        <ecNumber evidence="1">6.2.1.3</ecNumber>
    </submittedName>
</protein>
<dbReference type="EMBL" id="JANBPW010001194">
    <property type="protein sequence ID" value="KAJ1945668.1"/>
    <property type="molecule type" value="Genomic_DNA"/>
</dbReference>
<name>A0ACC1JBW1_9FUNG</name>
<evidence type="ECO:0000313" key="1">
    <source>
        <dbReference type="EMBL" id="KAJ1945668.1"/>
    </source>
</evidence>
<proteinExistence type="predicted"/>
<keyword evidence="1" id="KW-0436">Ligase</keyword>
<dbReference type="EC" id="6.2.1.3" evidence="1"/>